<feature type="compositionally biased region" description="Polar residues" evidence="1">
    <location>
        <begin position="101"/>
        <end position="113"/>
    </location>
</feature>
<feature type="compositionally biased region" description="Acidic residues" evidence="1">
    <location>
        <begin position="84"/>
        <end position="95"/>
    </location>
</feature>
<evidence type="ECO:0000313" key="2">
    <source>
        <dbReference type="EMBL" id="GJS62527.1"/>
    </source>
</evidence>
<accession>A0ABQ4XBT6</accession>
<evidence type="ECO:0000256" key="1">
    <source>
        <dbReference type="SAM" id="MobiDB-lite"/>
    </source>
</evidence>
<comment type="caution">
    <text evidence="2">The sequence shown here is derived from an EMBL/GenBank/DDBJ whole genome shotgun (WGS) entry which is preliminary data.</text>
</comment>
<protein>
    <submittedName>
        <fullName evidence="2">Uncharacterized protein</fullName>
    </submittedName>
</protein>
<sequence>MPPPLATVNIPFASMSPNSNIANTPRAIGRESVAIIVWMMTVFNSRDHPLETPCKGYGFKDFASLSNRKVVLKNEEILGWLPEFADEFDDDDESEEGSKGDTANSHGFTPNEGSHQEDIGRSVNDVTSPLKSWRKNKNEQERINN</sequence>
<reference evidence="2" key="2">
    <citation type="submission" date="2022-01" db="EMBL/GenBank/DDBJ databases">
        <authorList>
            <person name="Yamashiro T."/>
            <person name="Shiraishi A."/>
            <person name="Satake H."/>
            <person name="Nakayama K."/>
        </authorList>
    </citation>
    <scope>NUCLEOTIDE SEQUENCE</scope>
</reference>
<name>A0ABQ4XBT6_9ASTR</name>
<proteinExistence type="predicted"/>
<keyword evidence="3" id="KW-1185">Reference proteome</keyword>
<evidence type="ECO:0000313" key="3">
    <source>
        <dbReference type="Proteomes" id="UP001151760"/>
    </source>
</evidence>
<feature type="region of interest" description="Disordered" evidence="1">
    <location>
        <begin position="83"/>
        <end position="145"/>
    </location>
</feature>
<organism evidence="2 3">
    <name type="scientific">Tanacetum coccineum</name>
    <dbReference type="NCBI Taxonomy" id="301880"/>
    <lineage>
        <taxon>Eukaryota</taxon>
        <taxon>Viridiplantae</taxon>
        <taxon>Streptophyta</taxon>
        <taxon>Embryophyta</taxon>
        <taxon>Tracheophyta</taxon>
        <taxon>Spermatophyta</taxon>
        <taxon>Magnoliopsida</taxon>
        <taxon>eudicotyledons</taxon>
        <taxon>Gunneridae</taxon>
        <taxon>Pentapetalae</taxon>
        <taxon>asterids</taxon>
        <taxon>campanulids</taxon>
        <taxon>Asterales</taxon>
        <taxon>Asteraceae</taxon>
        <taxon>Asteroideae</taxon>
        <taxon>Anthemideae</taxon>
        <taxon>Anthemidinae</taxon>
        <taxon>Tanacetum</taxon>
    </lineage>
</organism>
<reference evidence="2" key="1">
    <citation type="journal article" date="2022" name="Int. J. Mol. Sci.">
        <title>Draft Genome of Tanacetum Coccineum: Genomic Comparison of Closely Related Tanacetum-Family Plants.</title>
        <authorList>
            <person name="Yamashiro T."/>
            <person name="Shiraishi A."/>
            <person name="Nakayama K."/>
            <person name="Satake H."/>
        </authorList>
    </citation>
    <scope>NUCLEOTIDE SEQUENCE</scope>
</reference>
<gene>
    <name evidence="2" type="ORF">Tco_0657311</name>
</gene>
<dbReference type="EMBL" id="BQNB010009366">
    <property type="protein sequence ID" value="GJS62527.1"/>
    <property type="molecule type" value="Genomic_DNA"/>
</dbReference>
<dbReference type="Proteomes" id="UP001151760">
    <property type="component" value="Unassembled WGS sequence"/>
</dbReference>
<feature type="compositionally biased region" description="Basic and acidic residues" evidence="1">
    <location>
        <begin position="136"/>
        <end position="145"/>
    </location>
</feature>